<evidence type="ECO:0000313" key="10">
    <source>
        <dbReference type="EMBL" id="PTQ54165.1"/>
    </source>
</evidence>
<sequence>MKTQWLLFALLVFAVLVAVFALLNVEPVTIRYGFGTVQTSLVLVILLSALFGGVLVGLYGIIRQYVLERDLREARKALASLEAERDALQEELGALRARLEQKEAAERGAEASDDPEGALPRQP</sequence>
<evidence type="ECO:0000313" key="11">
    <source>
        <dbReference type="Proteomes" id="UP000243024"/>
    </source>
</evidence>
<keyword evidence="4 6" id="KW-0472">Membrane</keyword>
<accession>A0A179IPJ3</accession>
<reference evidence="10 12" key="2">
    <citation type="submission" date="2017-08" db="EMBL/GenBank/DDBJ databases">
        <title>Burning lignite coal seam in the remote Altai Mountains harbors a hydrogen-driven thermophilic microbial community.</title>
        <authorList>
            <person name="Kadnikov V.V."/>
            <person name="Mardanov A.V."/>
            <person name="Ivasenko D."/>
            <person name="Beletsky A.V."/>
            <person name="Karnachuk O.V."/>
            <person name="Ravin N.V."/>
        </authorList>
    </citation>
    <scope>NUCLEOTIDE SEQUENCE [LARGE SCALE GENOMIC DNA]</scope>
    <source>
        <strain evidence="10">AL33</strain>
    </source>
</reference>
<evidence type="ECO:0000313" key="12">
    <source>
        <dbReference type="Proteomes" id="UP000244180"/>
    </source>
</evidence>
<evidence type="ECO:0000259" key="7">
    <source>
        <dbReference type="Pfam" id="PF06305"/>
    </source>
</evidence>
<dbReference type="Proteomes" id="UP000243024">
    <property type="component" value="Unassembled WGS sequence"/>
</dbReference>
<name>A0A179IPJ3_HYDSH</name>
<gene>
    <name evidence="10" type="ORF">HSCHL_0809</name>
    <name evidence="8" type="ORF">KM312_09305</name>
    <name evidence="9" type="ORF">SA87_00480</name>
</gene>
<dbReference type="STRING" id="1484.SA87_00480"/>
<dbReference type="EMBL" id="JXBB01000045">
    <property type="protein sequence ID" value="OAR03699.1"/>
    <property type="molecule type" value="Genomic_DNA"/>
</dbReference>
<feature type="domain" description="Lipopolysaccharide assembly protein A" evidence="7">
    <location>
        <begin position="24"/>
        <end position="85"/>
    </location>
</feature>
<dbReference type="EMBL" id="JAHHQF010000070">
    <property type="protein sequence ID" value="MBT9282820.1"/>
    <property type="molecule type" value="Genomic_DNA"/>
</dbReference>
<keyword evidence="11" id="KW-1185">Reference proteome</keyword>
<dbReference type="EMBL" id="PEBV01000006">
    <property type="protein sequence ID" value="PTQ54165.1"/>
    <property type="molecule type" value="Genomic_DNA"/>
</dbReference>
<evidence type="ECO:0000256" key="6">
    <source>
        <dbReference type="SAM" id="Phobius"/>
    </source>
</evidence>
<reference evidence="8" key="3">
    <citation type="journal article" date="2021" name="Microbiology">
        <title>Metagenomic Analysis of the Microbial Community in the Underground Coal Fire Area (Kemerovo Region, Russia) Revealed Predominance of Thermophilic Members of the Phyla Deinococcus-thermus, Aquificae, and Firmicutes.</title>
        <authorList>
            <person name="Kadnikov V."/>
            <person name="Mardanov A.V."/>
            <person name="Beletsky A.V."/>
            <person name="Karnachuk O.V."/>
            <person name="Ravin N.V."/>
        </authorList>
    </citation>
    <scope>NUCLEOTIDE SEQUENCE</scope>
    <source>
        <strain evidence="8">RBS10-49</strain>
    </source>
</reference>
<dbReference type="PANTHER" id="PTHR41335">
    <property type="entry name" value="MEMBRANE PROTEIN-RELATED"/>
    <property type="match status" value="1"/>
</dbReference>
<dbReference type="RefSeq" id="WP_066202471.1">
    <property type="nucleotide sequence ID" value="NZ_CBCSAS010000005.1"/>
</dbReference>
<evidence type="ECO:0000256" key="3">
    <source>
        <dbReference type="ARBA" id="ARBA00022989"/>
    </source>
</evidence>
<keyword evidence="3 6" id="KW-1133">Transmembrane helix</keyword>
<evidence type="ECO:0000256" key="4">
    <source>
        <dbReference type="ARBA" id="ARBA00023136"/>
    </source>
</evidence>
<evidence type="ECO:0000256" key="2">
    <source>
        <dbReference type="ARBA" id="ARBA00022692"/>
    </source>
</evidence>
<evidence type="ECO:0000256" key="1">
    <source>
        <dbReference type="ARBA" id="ARBA00022475"/>
    </source>
</evidence>
<keyword evidence="2 6" id="KW-0812">Transmembrane</keyword>
<comment type="caution">
    <text evidence="9">The sequence shown here is derived from an EMBL/GenBank/DDBJ whole genome shotgun (WGS) entry which is preliminary data.</text>
</comment>
<dbReference type="PANTHER" id="PTHR41335:SF1">
    <property type="entry name" value="MEMBRANE PROTEIN"/>
    <property type="match status" value="1"/>
</dbReference>
<protein>
    <submittedName>
        <fullName evidence="8">DUF1049 domain-containing protein</fullName>
    </submittedName>
</protein>
<evidence type="ECO:0000313" key="8">
    <source>
        <dbReference type="EMBL" id="MBT9282820.1"/>
    </source>
</evidence>
<organism evidence="9 11">
    <name type="scientific">Hydrogenibacillus schlegelii</name>
    <name type="common">Bacillus schlegelii</name>
    <dbReference type="NCBI Taxonomy" id="1484"/>
    <lineage>
        <taxon>Bacteria</taxon>
        <taxon>Bacillati</taxon>
        <taxon>Bacillota</taxon>
        <taxon>Bacilli</taxon>
        <taxon>Bacillales</taxon>
        <taxon>Bacillales Family X. Incertae Sedis</taxon>
        <taxon>Hydrogenibacillus</taxon>
    </lineage>
</organism>
<reference evidence="9 11" key="1">
    <citation type="submission" date="2015-09" db="EMBL/GenBank/DDBJ databases">
        <title>Draft genome sequence of Hydrogenibacillus schlegelii DSM 2000.</title>
        <authorList>
            <person name="Hemp J."/>
        </authorList>
    </citation>
    <scope>NUCLEOTIDE SEQUENCE [LARGE SCALE GENOMIC DNA]</scope>
    <source>
        <strain evidence="9 11">MA 48</strain>
    </source>
</reference>
<feature type="compositionally biased region" description="Basic and acidic residues" evidence="5">
    <location>
        <begin position="101"/>
        <end position="110"/>
    </location>
</feature>
<feature type="transmembrane region" description="Helical" evidence="6">
    <location>
        <begin position="37"/>
        <end position="62"/>
    </location>
</feature>
<keyword evidence="1" id="KW-1003">Cell membrane</keyword>
<dbReference type="OrthoDB" id="2990728at2"/>
<evidence type="ECO:0000256" key="5">
    <source>
        <dbReference type="SAM" id="MobiDB-lite"/>
    </source>
</evidence>
<dbReference type="GO" id="GO:0005886">
    <property type="term" value="C:plasma membrane"/>
    <property type="evidence" value="ECO:0007669"/>
    <property type="project" value="InterPro"/>
</dbReference>
<dbReference type="AlphaFoldDB" id="A0A179IPJ3"/>
<feature type="region of interest" description="Disordered" evidence="5">
    <location>
        <begin position="101"/>
        <end position="123"/>
    </location>
</feature>
<dbReference type="Pfam" id="PF06305">
    <property type="entry name" value="LapA_dom"/>
    <property type="match status" value="1"/>
</dbReference>
<evidence type="ECO:0000313" key="9">
    <source>
        <dbReference type="EMBL" id="OAR03699.1"/>
    </source>
</evidence>
<dbReference type="Proteomes" id="UP000244180">
    <property type="component" value="Unassembled WGS sequence"/>
</dbReference>
<proteinExistence type="predicted"/>
<dbReference type="Proteomes" id="UP000748108">
    <property type="component" value="Unassembled WGS sequence"/>
</dbReference>
<dbReference type="InterPro" id="IPR010445">
    <property type="entry name" value="LapA_dom"/>
</dbReference>